<evidence type="ECO:0008006" key="5">
    <source>
        <dbReference type="Google" id="ProtNLM"/>
    </source>
</evidence>
<gene>
    <name evidence="3" type="ORF">MAUB_53110</name>
</gene>
<protein>
    <recommendedName>
        <fullName evidence="5">Lipoprotein LpqS</fullName>
    </recommendedName>
</protein>
<reference evidence="3 4" key="1">
    <citation type="journal article" date="2019" name="Emerg. Microbes Infect.">
        <title>Comprehensive subspecies identification of 175 nontuberculous mycobacteria species based on 7547 genomic profiles.</title>
        <authorList>
            <person name="Matsumoto Y."/>
            <person name="Kinjo T."/>
            <person name="Motooka D."/>
            <person name="Nabeya D."/>
            <person name="Jung N."/>
            <person name="Uechi K."/>
            <person name="Horii T."/>
            <person name="Iida T."/>
            <person name="Fujita J."/>
            <person name="Nakamura S."/>
        </authorList>
    </citation>
    <scope>NUCLEOTIDE SEQUENCE [LARGE SCALE GENOMIC DNA]</scope>
    <source>
        <strain evidence="3 4">JCM 15296</strain>
    </source>
</reference>
<sequence>MFSRILSLAGTAAVLGALLSTATPIHLGAVDRAGSPIPCGNGFHPRLEVAQEQDRLNFEQHTSGGPMFVTSNYVEQCQSILSDRQSTALPVGVGGTVALIAAVVLRRYRRIPFGQQPAVAPVLPSITREGALL</sequence>
<keyword evidence="2" id="KW-0732">Signal</keyword>
<dbReference type="Proteomes" id="UP000465609">
    <property type="component" value="Chromosome"/>
</dbReference>
<evidence type="ECO:0000313" key="3">
    <source>
        <dbReference type="EMBL" id="BBX87438.1"/>
    </source>
</evidence>
<evidence type="ECO:0000256" key="2">
    <source>
        <dbReference type="SAM" id="SignalP"/>
    </source>
</evidence>
<organism evidence="3 4">
    <name type="scientific">Mycolicibacterium aubagnense</name>
    <dbReference type="NCBI Taxonomy" id="319707"/>
    <lineage>
        <taxon>Bacteria</taxon>
        <taxon>Bacillati</taxon>
        <taxon>Actinomycetota</taxon>
        <taxon>Actinomycetes</taxon>
        <taxon>Mycobacteriales</taxon>
        <taxon>Mycobacteriaceae</taxon>
        <taxon>Mycolicibacterium</taxon>
    </lineage>
</organism>
<feature type="transmembrane region" description="Helical" evidence="1">
    <location>
        <begin position="88"/>
        <end position="105"/>
    </location>
</feature>
<keyword evidence="4" id="KW-1185">Reference proteome</keyword>
<accession>A0ABM7IL19</accession>
<keyword evidence="1" id="KW-0472">Membrane</keyword>
<proteinExistence type="predicted"/>
<keyword evidence="1" id="KW-0812">Transmembrane</keyword>
<feature type="signal peptide" evidence="2">
    <location>
        <begin position="1"/>
        <end position="22"/>
    </location>
</feature>
<name>A0ABM7IL19_9MYCO</name>
<evidence type="ECO:0000313" key="4">
    <source>
        <dbReference type="Proteomes" id="UP000465609"/>
    </source>
</evidence>
<feature type="chain" id="PRO_5046647536" description="Lipoprotein LpqS" evidence="2">
    <location>
        <begin position="23"/>
        <end position="133"/>
    </location>
</feature>
<evidence type="ECO:0000256" key="1">
    <source>
        <dbReference type="SAM" id="Phobius"/>
    </source>
</evidence>
<dbReference type="EMBL" id="AP022577">
    <property type="protein sequence ID" value="BBX87438.1"/>
    <property type="molecule type" value="Genomic_DNA"/>
</dbReference>
<keyword evidence="1" id="KW-1133">Transmembrane helix</keyword>